<dbReference type="InterPro" id="IPR000209">
    <property type="entry name" value="Peptidase_S8/S53_dom"/>
</dbReference>
<dbReference type="Gene3D" id="2.60.120.380">
    <property type="match status" value="1"/>
</dbReference>
<evidence type="ECO:0000313" key="7">
    <source>
        <dbReference type="EMBL" id="RUS98539.1"/>
    </source>
</evidence>
<dbReference type="PANTHER" id="PTHR43399">
    <property type="entry name" value="SUBTILISIN-RELATED"/>
    <property type="match status" value="1"/>
</dbReference>
<dbReference type="Pfam" id="PF00082">
    <property type="entry name" value="Peptidase_S8"/>
    <property type="match status" value="1"/>
</dbReference>
<comment type="similarity">
    <text evidence="1 5">Belongs to the peptidase S8 family.</text>
</comment>
<dbReference type="InterPro" id="IPR023828">
    <property type="entry name" value="Peptidase_S8_Ser-AS"/>
</dbReference>
<dbReference type="InterPro" id="IPR034058">
    <property type="entry name" value="TagA/B/C/D_pept_dom"/>
</dbReference>
<dbReference type="GO" id="GO:0006508">
    <property type="term" value="P:proteolysis"/>
    <property type="evidence" value="ECO:0007669"/>
    <property type="project" value="UniProtKB-KW"/>
</dbReference>
<keyword evidence="3 5" id="KW-0378">Hydrolase</keyword>
<evidence type="ECO:0000256" key="4">
    <source>
        <dbReference type="ARBA" id="ARBA00022825"/>
    </source>
</evidence>
<dbReference type="CDD" id="cd04842">
    <property type="entry name" value="Peptidases_S8_Kp43_protease"/>
    <property type="match status" value="1"/>
</dbReference>
<evidence type="ECO:0000256" key="1">
    <source>
        <dbReference type="ARBA" id="ARBA00011073"/>
    </source>
</evidence>
<dbReference type="InterPro" id="IPR051048">
    <property type="entry name" value="Peptidase_S8/S53_subtilisin"/>
</dbReference>
<evidence type="ECO:0000313" key="8">
    <source>
        <dbReference type="Proteomes" id="UP000271624"/>
    </source>
</evidence>
<dbReference type="EMBL" id="RSCL01000029">
    <property type="protein sequence ID" value="RUS98539.1"/>
    <property type="molecule type" value="Genomic_DNA"/>
</dbReference>
<feature type="domain" description="Peptidase S8/S53" evidence="6">
    <location>
        <begin position="218"/>
        <end position="545"/>
    </location>
</feature>
<evidence type="ECO:0000259" key="6">
    <source>
        <dbReference type="Pfam" id="PF00082"/>
    </source>
</evidence>
<dbReference type="PROSITE" id="PS00137">
    <property type="entry name" value="SUBTILASE_HIS"/>
    <property type="match status" value="1"/>
</dbReference>
<dbReference type="RefSeq" id="WP_127086211.1">
    <property type="nucleotide sequence ID" value="NZ_RSCL01000029.1"/>
</dbReference>
<evidence type="ECO:0000256" key="2">
    <source>
        <dbReference type="ARBA" id="ARBA00022670"/>
    </source>
</evidence>
<sequence>MAKITINGISIDPEAQSNAMGYANLISPDSSTSNYIIIQATQPLTREQKSQLADIGASILEYVPENAYICCYEPADLDAIRNLPFVQWANIYLEGFKVAPALRPGTVDPRRTNLLELGELDKTISRQPKEVDIVFHNNVEINDDLKRRLATAARINIDDLQFARNSIRLSVQAQYIEDLAQIDEVRHIEEHVAPQLYNNAANSVINADKTHDIAKFEGEGQIVAVADSGFDKGSTEDVHPAFTGRVLKLYALGKAIASDPDGHGTHVTGSVLGDGFSESMGGAIRGTAPKAKLVLQSLLDPRGGLGGIPEDLNDLFKVPYENDGARVHTNSWGAPTAGRYNINCQEVDQFVWEHRDMVICFAAGNDGRDRDVNGVIDNGSIASPGAAKNCITVGATENNRPELSKPYSTLGRYRAEPIASDGWCDNPEGMAAFSSRGPTQGDRIKPDIVAPGTVILSTASREANIKPFYGTSTDPLYAFLSGTSMATPLVAGCAAVVREYFLKKENYNSPSGALVKAMLINGAKDISGQYVPSEAGEIPNFAEGFGRVDLAATVAPRGENERVIFKDEGTALDTSEEEKIEVEIKDTDSLLKVTLVWVDYPGEALQNDLDLIVKTSDGQERHGNMAPTSTEFDRYNNVEQVIWNDIPASTVEVIVRAYRITQPQSYALVVRVAE</sequence>
<dbReference type="InterPro" id="IPR036852">
    <property type="entry name" value="Peptidase_S8/S53_dom_sf"/>
</dbReference>
<dbReference type="SUPFAM" id="SSF49785">
    <property type="entry name" value="Galactose-binding domain-like"/>
    <property type="match status" value="1"/>
</dbReference>
<proteinExistence type="inferred from homology"/>
<evidence type="ECO:0000256" key="3">
    <source>
        <dbReference type="ARBA" id="ARBA00022801"/>
    </source>
</evidence>
<keyword evidence="8" id="KW-1185">Reference proteome</keyword>
<feature type="active site" description="Charge relay system" evidence="5">
    <location>
        <position position="227"/>
    </location>
</feature>
<organism evidence="7 8">
    <name type="scientific">Dulcicalothrix desertica PCC 7102</name>
    <dbReference type="NCBI Taxonomy" id="232991"/>
    <lineage>
        <taxon>Bacteria</taxon>
        <taxon>Bacillati</taxon>
        <taxon>Cyanobacteriota</taxon>
        <taxon>Cyanophyceae</taxon>
        <taxon>Nostocales</taxon>
        <taxon>Calotrichaceae</taxon>
        <taxon>Dulcicalothrix</taxon>
    </lineage>
</organism>
<dbReference type="InterPro" id="IPR008979">
    <property type="entry name" value="Galactose-bd-like_sf"/>
</dbReference>
<protein>
    <recommendedName>
        <fullName evidence="6">Peptidase S8/S53 domain-containing protein</fullName>
    </recommendedName>
</protein>
<dbReference type="PROSITE" id="PS00138">
    <property type="entry name" value="SUBTILASE_SER"/>
    <property type="match status" value="1"/>
</dbReference>
<dbReference type="PRINTS" id="PR00723">
    <property type="entry name" value="SUBTILISIN"/>
</dbReference>
<gene>
    <name evidence="7" type="ORF">DSM106972_081680</name>
</gene>
<dbReference type="Gene3D" id="3.40.50.200">
    <property type="entry name" value="Peptidase S8/S53 domain"/>
    <property type="match status" value="1"/>
</dbReference>
<dbReference type="SUPFAM" id="SSF52743">
    <property type="entry name" value="Subtilisin-like"/>
    <property type="match status" value="1"/>
</dbReference>
<dbReference type="PROSITE" id="PS51892">
    <property type="entry name" value="SUBTILASE"/>
    <property type="match status" value="1"/>
</dbReference>
<dbReference type="InterPro" id="IPR022398">
    <property type="entry name" value="Peptidase_S8_His-AS"/>
</dbReference>
<feature type="active site" description="Charge relay system" evidence="5">
    <location>
        <position position="263"/>
    </location>
</feature>
<feature type="active site" description="Charge relay system" evidence="5">
    <location>
        <position position="484"/>
    </location>
</feature>
<dbReference type="AlphaFoldDB" id="A0A3S1CBA6"/>
<keyword evidence="2 5" id="KW-0645">Protease</keyword>
<comment type="caution">
    <text evidence="7">The sequence shown here is derived from an EMBL/GenBank/DDBJ whole genome shotgun (WGS) entry which is preliminary data.</text>
</comment>
<evidence type="ECO:0000256" key="5">
    <source>
        <dbReference type="PROSITE-ProRule" id="PRU01240"/>
    </source>
</evidence>
<name>A0A3S1CBA6_9CYAN</name>
<reference evidence="7" key="1">
    <citation type="submission" date="2018-12" db="EMBL/GenBank/DDBJ databases">
        <authorList>
            <person name="Will S."/>
            <person name="Neumann-Schaal M."/>
            <person name="Henke P."/>
        </authorList>
    </citation>
    <scope>NUCLEOTIDE SEQUENCE</scope>
    <source>
        <strain evidence="7">PCC 7102</strain>
    </source>
</reference>
<accession>A0A3S1CBA6</accession>
<dbReference type="PANTHER" id="PTHR43399:SF4">
    <property type="entry name" value="CELL WALL-ASSOCIATED PROTEASE"/>
    <property type="match status" value="1"/>
</dbReference>
<reference evidence="7" key="2">
    <citation type="journal article" date="2019" name="Genome Biol. Evol.">
        <title>Day and night: Metabolic profiles and evolutionary relationships of six axenic non-marine cyanobacteria.</title>
        <authorList>
            <person name="Will S.E."/>
            <person name="Henke P."/>
            <person name="Boedeker C."/>
            <person name="Huang S."/>
            <person name="Brinkmann H."/>
            <person name="Rohde M."/>
            <person name="Jarek M."/>
            <person name="Friedl T."/>
            <person name="Seufert S."/>
            <person name="Schumacher M."/>
            <person name="Overmann J."/>
            <person name="Neumann-Schaal M."/>
            <person name="Petersen J."/>
        </authorList>
    </citation>
    <scope>NUCLEOTIDE SEQUENCE [LARGE SCALE GENOMIC DNA]</scope>
    <source>
        <strain evidence="7">PCC 7102</strain>
    </source>
</reference>
<dbReference type="Proteomes" id="UP000271624">
    <property type="component" value="Unassembled WGS sequence"/>
</dbReference>
<dbReference type="OrthoDB" id="9798386at2"/>
<dbReference type="InterPro" id="IPR015500">
    <property type="entry name" value="Peptidase_S8_subtilisin-rel"/>
</dbReference>
<dbReference type="GO" id="GO:0004252">
    <property type="term" value="F:serine-type endopeptidase activity"/>
    <property type="evidence" value="ECO:0007669"/>
    <property type="project" value="UniProtKB-UniRule"/>
</dbReference>
<keyword evidence="4 5" id="KW-0720">Serine protease</keyword>